<dbReference type="AlphaFoldDB" id="A0AAV7W5N5"/>
<evidence type="ECO:0000256" key="18">
    <source>
        <dbReference type="SAM" id="MobiDB-lite"/>
    </source>
</evidence>
<keyword evidence="3" id="KW-1003">Cell membrane</keyword>
<dbReference type="PANTHER" id="PTHR24232">
    <property type="entry name" value="G-PROTEIN COUPLED RECEPTOR"/>
    <property type="match status" value="1"/>
</dbReference>
<dbReference type="PROSITE" id="PS50262">
    <property type="entry name" value="G_PROTEIN_RECEP_F1_2"/>
    <property type="match status" value="1"/>
</dbReference>
<evidence type="ECO:0000256" key="9">
    <source>
        <dbReference type="ARBA" id="ARBA00023084"/>
    </source>
</evidence>
<dbReference type="SUPFAM" id="SSF81321">
    <property type="entry name" value="Family A G protein-coupled receptor-like"/>
    <property type="match status" value="1"/>
</dbReference>
<evidence type="ECO:0000256" key="3">
    <source>
        <dbReference type="ARBA" id="ARBA00022475"/>
    </source>
</evidence>
<evidence type="ECO:0000313" key="23">
    <source>
        <dbReference type="Proteomes" id="UP001066276"/>
    </source>
</evidence>
<evidence type="ECO:0000256" key="19">
    <source>
        <dbReference type="SAM" id="Phobius"/>
    </source>
</evidence>
<evidence type="ECO:0000256" key="14">
    <source>
        <dbReference type="ARBA" id="ARBA00023224"/>
    </source>
</evidence>
<keyword evidence="23" id="KW-1185">Reference proteome</keyword>
<organism evidence="22 23">
    <name type="scientific">Pleurodeles waltl</name>
    <name type="common">Iberian ribbed newt</name>
    <dbReference type="NCBI Taxonomy" id="8319"/>
    <lineage>
        <taxon>Eukaryota</taxon>
        <taxon>Metazoa</taxon>
        <taxon>Chordata</taxon>
        <taxon>Craniata</taxon>
        <taxon>Vertebrata</taxon>
        <taxon>Euteleostomi</taxon>
        <taxon>Amphibia</taxon>
        <taxon>Batrachia</taxon>
        <taxon>Caudata</taxon>
        <taxon>Salamandroidea</taxon>
        <taxon>Salamandridae</taxon>
        <taxon>Pleurodelinae</taxon>
        <taxon>Pleurodeles</taxon>
    </lineage>
</organism>
<evidence type="ECO:0000256" key="13">
    <source>
        <dbReference type="ARBA" id="ARBA00023180"/>
    </source>
</evidence>
<dbReference type="CDD" id="cd15369">
    <property type="entry name" value="7tmA_PAR1"/>
    <property type="match status" value="1"/>
</dbReference>
<keyword evidence="14 17" id="KW-0807">Transducer</keyword>
<feature type="transmembrane region" description="Helical" evidence="19">
    <location>
        <begin position="181"/>
        <end position="199"/>
    </location>
</feature>
<dbReference type="GO" id="GO:0015057">
    <property type="term" value="F:thrombin-activated receptor activity"/>
    <property type="evidence" value="ECO:0007669"/>
    <property type="project" value="InterPro"/>
</dbReference>
<evidence type="ECO:0000256" key="11">
    <source>
        <dbReference type="ARBA" id="ARBA00023157"/>
    </source>
</evidence>
<feature type="transmembrane region" description="Helical" evidence="19">
    <location>
        <begin position="268"/>
        <end position="292"/>
    </location>
</feature>
<dbReference type="GO" id="GO:0007200">
    <property type="term" value="P:phospholipase C-activating G protein-coupled receptor signaling pathway"/>
    <property type="evidence" value="ECO:0007669"/>
    <property type="project" value="TreeGrafter"/>
</dbReference>
<evidence type="ECO:0000256" key="2">
    <source>
        <dbReference type="ARBA" id="ARBA00019705"/>
    </source>
</evidence>
<dbReference type="PRINTS" id="PR01428">
    <property type="entry name" value="PROTEASEAR"/>
</dbReference>
<feature type="chain" id="PRO_5043731430" description="Proteinase-activated receptor 1" evidence="20">
    <location>
        <begin position="25"/>
        <end position="427"/>
    </location>
</feature>
<keyword evidence="7 19" id="KW-1133">Transmembrane helix</keyword>
<dbReference type="GO" id="GO:0035025">
    <property type="term" value="P:positive regulation of Rho protein signal transduction"/>
    <property type="evidence" value="ECO:0007669"/>
    <property type="project" value="TreeGrafter"/>
</dbReference>
<feature type="signal peptide" evidence="20">
    <location>
        <begin position="1"/>
        <end position="24"/>
    </location>
</feature>
<keyword evidence="8 17" id="KW-0297">G-protein coupled receptor</keyword>
<evidence type="ECO:0000256" key="12">
    <source>
        <dbReference type="ARBA" id="ARBA00023170"/>
    </source>
</evidence>
<evidence type="ECO:0000256" key="7">
    <source>
        <dbReference type="ARBA" id="ARBA00022989"/>
    </source>
</evidence>
<keyword evidence="10 19" id="KW-0472">Membrane</keyword>
<evidence type="ECO:0000256" key="16">
    <source>
        <dbReference type="PIRSR" id="PIRSR603912-52"/>
    </source>
</evidence>
<evidence type="ECO:0000256" key="17">
    <source>
        <dbReference type="RuleBase" id="RU000688"/>
    </source>
</evidence>
<feature type="transmembrane region" description="Helical" evidence="19">
    <location>
        <begin position="220"/>
        <end position="240"/>
    </location>
</feature>
<dbReference type="Gene3D" id="1.20.1070.10">
    <property type="entry name" value="Rhodopsin 7-helix transmembrane proteins"/>
    <property type="match status" value="1"/>
</dbReference>
<evidence type="ECO:0000256" key="8">
    <source>
        <dbReference type="ARBA" id="ARBA00023040"/>
    </source>
</evidence>
<comment type="subcellular location">
    <subcellularLocation>
        <location evidence="1">Cell membrane</location>
        <topology evidence="1">Multi-pass membrane protein</topology>
    </subcellularLocation>
</comment>
<keyword evidence="5" id="KW-0356">Hemostasis</keyword>
<feature type="transmembrane region" description="Helical" evidence="19">
    <location>
        <begin position="350"/>
        <end position="374"/>
    </location>
</feature>
<dbReference type="PROSITE" id="PS00237">
    <property type="entry name" value="G_PROTEIN_RECEP_F1_1"/>
    <property type="match status" value="1"/>
</dbReference>
<dbReference type="GO" id="GO:0005886">
    <property type="term" value="C:plasma membrane"/>
    <property type="evidence" value="ECO:0007669"/>
    <property type="project" value="UniProtKB-SubCell"/>
</dbReference>
<accession>A0AAV7W5N5</accession>
<feature type="domain" description="G-protein coupled receptors family 1 profile" evidence="21">
    <location>
        <begin position="120"/>
        <end position="371"/>
    </location>
</feature>
<feature type="transmembrane region" description="Helical" evidence="19">
    <location>
        <begin position="109"/>
        <end position="130"/>
    </location>
</feature>
<dbReference type="PRINTS" id="PR00237">
    <property type="entry name" value="GPCRRHODOPSN"/>
</dbReference>
<keyword evidence="13" id="KW-0325">Glycoprotein</keyword>
<comment type="similarity">
    <text evidence="17">Belongs to the G-protein coupled receptor 1 family.</text>
</comment>
<keyword evidence="11 16" id="KW-1015">Disulfide bond</keyword>
<feature type="disulfide bond" evidence="16">
    <location>
        <begin position="176"/>
        <end position="255"/>
    </location>
</feature>
<dbReference type="InterPro" id="IPR003912">
    <property type="entry name" value="Protea_act_rcpt"/>
</dbReference>
<evidence type="ECO:0000256" key="20">
    <source>
        <dbReference type="SAM" id="SignalP"/>
    </source>
</evidence>
<dbReference type="InterPro" id="IPR000935">
    <property type="entry name" value="Thrmbn_rcpt"/>
</dbReference>
<feature type="region of interest" description="Disordered" evidence="18">
    <location>
        <begin position="392"/>
        <end position="419"/>
    </location>
</feature>
<evidence type="ECO:0000256" key="15">
    <source>
        <dbReference type="ARBA" id="ARBA00031780"/>
    </source>
</evidence>
<proteinExistence type="inferred from homology"/>
<evidence type="ECO:0000256" key="4">
    <source>
        <dbReference type="ARBA" id="ARBA00022692"/>
    </source>
</evidence>
<gene>
    <name evidence="22" type="ORF">NDU88_004676</name>
</gene>
<dbReference type="EMBL" id="JANPWB010000002">
    <property type="protein sequence ID" value="KAJ1209298.1"/>
    <property type="molecule type" value="Genomic_DNA"/>
</dbReference>
<keyword evidence="6 20" id="KW-0732">Signal</keyword>
<name>A0AAV7W5N5_PLEWA</name>
<evidence type="ECO:0000259" key="21">
    <source>
        <dbReference type="PROSITE" id="PS50262"/>
    </source>
</evidence>
<dbReference type="GO" id="GO:0030194">
    <property type="term" value="P:positive regulation of blood coagulation"/>
    <property type="evidence" value="ECO:0007669"/>
    <property type="project" value="TreeGrafter"/>
</dbReference>
<dbReference type="GO" id="GO:0007596">
    <property type="term" value="P:blood coagulation"/>
    <property type="evidence" value="ECO:0007669"/>
    <property type="project" value="UniProtKB-KW"/>
</dbReference>
<dbReference type="Pfam" id="PF00001">
    <property type="entry name" value="7tm_1"/>
    <property type="match status" value="1"/>
</dbReference>
<evidence type="ECO:0000256" key="6">
    <source>
        <dbReference type="ARBA" id="ARBA00022729"/>
    </source>
</evidence>
<keyword evidence="4 17" id="KW-0812">Transmembrane</keyword>
<dbReference type="InterPro" id="IPR000276">
    <property type="entry name" value="GPCR_Rhodpsn"/>
</dbReference>
<dbReference type="InterPro" id="IPR017452">
    <property type="entry name" value="GPCR_Rhodpsn_7TM"/>
</dbReference>
<dbReference type="PRINTS" id="PR00908">
    <property type="entry name" value="THROMBINR"/>
</dbReference>
<sequence length="427" mass="47551">MEARLLLVAALCCEYSLITPGCCAMRPNGSRVLNNTIIRTFYNYYKHEQDEIIPISDIDGENDSDDGSGLQISPFPRIVEIKTEKEKMISEEAKGYLTSPWLTLFVPSVYTAVFCISLPLNVLAVLMFLFKMKVKKPAVVYMLNLASADVLFTSVLPFKAVYHFSGNDWGFGPGLCRCVTAAFYCNMYCSVLLMMCISIDRFLAVVYPMQSLSWRTRGRASLMCILVWILSAASTIPLLATEQTAKVPDLGITTCHDVLDLADLKNFYMYYFAVLCSVLFLLPLVITLVCYVGILRCLSTVSIENSAKKTRALILALAVLCVFIICFGPTNVIMLIHYVRYSTGSSEVMYFAYILCVCISSVSCCIDPIVYYYASSQCQRHLCNLLCCRKSSDTGSSGSTGPLMIRPSRRDTSSTNANSSIYRKLLT</sequence>
<evidence type="ECO:0000256" key="1">
    <source>
        <dbReference type="ARBA" id="ARBA00004651"/>
    </source>
</evidence>
<evidence type="ECO:0000256" key="5">
    <source>
        <dbReference type="ARBA" id="ARBA00022696"/>
    </source>
</evidence>
<comment type="caution">
    <text evidence="22">The sequence shown here is derived from an EMBL/GenBank/DDBJ whole genome shotgun (WGS) entry which is preliminary data.</text>
</comment>
<feature type="transmembrane region" description="Helical" evidence="19">
    <location>
        <begin position="142"/>
        <end position="161"/>
    </location>
</feature>
<dbReference type="Proteomes" id="UP001066276">
    <property type="component" value="Chromosome 1_2"/>
</dbReference>
<keyword evidence="9" id="KW-0094">Blood coagulation</keyword>
<protein>
    <recommendedName>
        <fullName evidence="2">Proteinase-activated receptor 1</fullName>
    </recommendedName>
    <alternativeName>
        <fullName evidence="15">Thrombin receptor</fullName>
    </alternativeName>
</protein>
<feature type="transmembrane region" description="Helical" evidence="19">
    <location>
        <begin position="313"/>
        <end position="338"/>
    </location>
</feature>
<reference evidence="22" key="1">
    <citation type="journal article" date="2022" name="bioRxiv">
        <title>Sequencing and chromosome-scale assembly of the giantPleurodeles waltlgenome.</title>
        <authorList>
            <person name="Brown T."/>
            <person name="Elewa A."/>
            <person name="Iarovenko S."/>
            <person name="Subramanian E."/>
            <person name="Araus A.J."/>
            <person name="Petzold A."/>
            <person name="Susuki M."/>
            <person name="Suzuki K.-i.T."/>
            <person name="Hayashi T."/>
            <person name="Toyoda A."/>
            <person name="Oliveira C."/>
            <person name="Osipova E."/>
            <person name="Leigh N.D."/>
            <person name="Simon A."/>
            <person name="Yun M.H."/>
        </authorList>
    </citation>
    <scope>NUCLEOTIDE SEQUENCE</scope>
    <source>
        <strain evidence="22">20211129_DDA</strain>
        <tissue evidence="22">Liver</tissue>
    </source>
</reference>
<dbReference type="PANTHER" id="PTHR24232:SF20">
    <property type="entry name" value="PROTEINASE-ACTIVATED RECEPTOR 1"/>
    <property type="match status" value="1"/>
</dbReference>
<dbReference type="FunFam" id="1.20.1070.10:FF:000040">
    <property type="entry name" value="Coagulation factor 2 (thrombin) receptor"/>
    <property type="match status" value="1"/>
</dbReference>
<evidence type="ECO:0000313" key="22">
    <source>
        <dbReference type="EMBL" id="KAJ1209298.1"/>
    </source>
</evidence>
<evidence type="ECO:0000256" key="10">
    <source>
        <dbReference type="ARBA" id="ARBA00023136"/>
    </source>
</evidence>
<keyword evidence="12 17" id="KW-0675">Receptor</keyword>